<keyword evidence="2" id="KW-1185">Reference proteome</keyword>
<accession>A0A8E4UXW2</accession>
<protein>
    <submittedName>
        <fullName evidence="1">Uncharacterized protein</fullName>
    </submittedName>
</protein>
<proteinExistence type="predicted"/>
<dbReference type="EMBL" id="MT732450">
    <property type="protein sequence ID" value="QQO97269.1"/>
    <property type="molecule type" value="Genomic_DNA"/>
</dbReference>
<evidence type="ECO:0000313" key="1">
    <source>
        <dbReference type="EMBL" id="QQO97269.1"/>
    </source>
</evidence>
<organism evidence="1 2">
    <name type="scientific">Maribacter phage Colly_1</name>
    <dbReference type="NCBI Taxonomy" id="2745691"/>
    <lineage>
        <taxon>Viruses</taxon>
        <taxon>Duplodnaviria</taxon>
        <taxon>Heunggongvirae</taxon>
        <taxon>Uroviricota</taxon>
        <taxon>Caudoviricetes</taxon>
        <taxon>Molycolviridae</taxon>
        <taxon>Mollyvirus</taxon>
        <taxon>Mollyvirus colly</taxon>
    </lineage>
</organism>
<reference evidence="1" key="1">
    <citation type="submission" date="2020-07" db="EMBL/GenBank/DDBJ databases">
        <title>Highly diverse flavobacterial phages as mortality factor during North Sea spring blooms.</title>
        <authorList>
            <person name="Bartlau N."/>
            <person name="Wichels A."/>
            <person name="Krohne G."/>
            <person name="Adriaenssens E.M."/>
            <person name="Heins A."/>
            <person name="Fuchs B.M."/>
            <person name="Amann R."/>
            <person name="Moraru C."/>
        </authorList>
    </citation>
    <scope>NUCLEOTIDE SEQUENCE</scope>
</reference>
<gene>
    <name evidence="1" type="ORF">Colly1_166</name>
</gene>
<evidence type="ECO:0000313" key="2">
    <source>
        <dbReference type="Proteomes" id="UP000693899"/>
    </source>
</evidence>
<name>A0A8E4UXW2_9CAUD</name>
<dbReference type="Proteomes" id="UP000693899">
    <property type="component" value="Segment"/>
</dbReference>
<sequence>MNKTDFTPEEKRAIKILENSFKKCDDLGIHFDKGYGELTYGSSRHTEAFKTVKNSKLKI</sequence>